<gene>
    <name evidence="1" type="ORF">CEXT_269241</name>
</gene>
<evidence type="ECO:0000313" key="1">
    <source>
        <dbReference type="EMBL" id="GIX76923.1"/>
    </source>
</evidence>
<dbReference type="AlphaFoldDB" id="A0AAV4MYX7"/>
<evidence type="ECO:0000313" key="2">
    <source>
        <dbReference type="Proteomes" id="UP001054945"/>
    </source>
</evidence>
<dbReference type="EMBL" id="BPLR01002702">
    <property type="protein sequence ID" value="GIX76923.1"/>
    <property type="molecule type" value="Genomic_DNA"/>
</dbReference>
<organism evidence="1 2">
    <name type="scientific">Caerostris extrusa</name>
    <name type="common">Bark spider</name>
    <name type="synonym">Caerostris bankana</name>
    <dbReference type="NCBI Taxonomy" id="172846"/>
    <lineage>
        <taxon>Eukaryota</taxon>
        <taxon>Metazoa</taxon>
        <taxon>Ecdysozoa</taxon>
        <taxon>Arthropoda</taxon>
        <taxon>Chelicerata</taxon>
        <taxon>Arachnida</taxon>
        <taxon>Araneae</taxon>
        <taxon>Araneomorphae</taxon>
        <taxon>Entelegynae</taxon>
        <taxon>Araneoidea</taxon>
        <taxon>Araneidae</taxon>
        <taxon>Caerostris</taxon>
    </lineage>
</organism>
<proteinExistence type="predicted"/>
<protein>
    <submittedName>
        <fullName evidence="1">Uncharacterized protein</fullName>
    </submittedName>
</protein>
<reference evidence="1 2" key="1">
    <citation type="submission" date="2021-06" db="EMBL/GenBank/DDBJ databases">
        <title>Caerostris extrusa draft genome.</title>
        <authorList>
            <person name="Kono N."/>
            <person name="Arakawa K."/>
        </authorList>
    </citation>
    <scope>NUCLEOTIDE SEQUENCE [LARGE SCALE GENOMIC DNA]</scope>
</reference>
<comment type="caution">
    <text evidence="1">The sequence shown here is derived from an EMBL/GenBank/DDBJ whole genome shotgun (WGS) entry which is preliminary data.</text>
</comment>
<keyword evidence="2" id="KW-1185">Reference proteome</keyword>
<sequence length="75" mass="8496">MSKKLIFHKTCYVLDIFKYLPKCGELTLDLKGGHLLPDQQSPSKYEIGQMVAFDLSEIYSGFEPLHPSVSHIPSK</sequence>
<dbReference type="Proteomes" id="UP001054945">
    <property type="component" value="Unassembled WGS sequence"/>
</dbReference>
<accession>A0AAV4MYX7</accession>
<name>A0AAV4MYX7_CAEEX</name>